<reference evidence="6 7" key="1">
    <citation type="submission" date="2019-09" db="EMBL/GenBank/DDBJ databases">
        <title>Nocardioides panacisoli sp. nov., isolated from the soil of a ginseng field.</title>
        <authorList>
            <person name="Cho C."/>
        </authorList>
    </citation>
    <scope>NUCLEOTIDE SEQUENCE [LARGE SCALE GENOMIC DNA]</scope>
    <source>
        <strain evidence="6 7">BN140041</strain>
    </source>
</reference>
<dbReference type="SMART" id="SM00704">
    <property type="entry name" value="ZnF_CDGSH"/>
    <property type="match status" value="1"/>
</dbReference>
<dbReference type="InterPro" id="IPR018967">
    <property type="entry name" value="FeS-contain_CDGSH-typ"/>
</dbReference>
<proteinExistence type="predicted"/>
<keyword evidence="3" id="KW-0408">Iron</keyword>
<evidence type="ECO:0000256" key="2">
    <source>
        <dbReference type="ARBA" id="ARBA00022723"/>
    </source>
</evidence>
<keyword evidence="1" id="KW-0001">2Fe-2S</keyword>
<dbReference type="Pfam" id="PF09360">
    <property type="entry name" value="zf-CDGSH"/>
    <property type="match status" value="1"/>
</dbReference>
<dbReference type="AlphaFoldDB" id="A0A5B1LYT1"/>
<dbReference type="GO" id="GO:0005737">
    <property type="term" value="C:cytoplasm"/>
    <property type="evidence" value="ECO:0007669"/>
    <property type="project" value="UniProtKB-ARBA"/>
</dbReference>
<organism evidence="6 7">
    <name type="scientific">Nocardioides antri</name>
    <dbReference type="NCBI Taxonomy" id="2607659"/>
    <lineage>
        <taxon>Bacteria</taxon>
        <taxon>Bacillati</taxon>
        <taxon>Actinomycetota</taxon>
        <taxon>Actinomycetes</taxon>
        <taxon>Propionibacteriales</taxon>
        <taxon>Nocardioidaceae</taxon>
        <taxon>Nocardioides</taxon>
    </lineage>
</organism>
<reference evidence="6 7" key="2">
    <citation type="submission" date="2019-09" db="EMBL/GenBank/DDBJ databases">
        <authorList>
            <person name="Jin C."/>
        </authorList>
    </citation>
    <scope>NUCLEOTIDE SEQUENCE [LARGE SCALE GENOMIC DNA]</scope>
    <source>
        <strain evidence="6 7">BN140041</strain>
    </source>
</reference>
<name>A0A5B1LYT1_9ACTN</name>
<protein>
    <submittedName>
        <fullName evidence="6">CDGSH iron-sulfur domain-containing protein</fullName>
    </submittedName>
</protein>
<dbReference type="EMBL" id="VUJW01000010">
    <property type="protein sequence ID" value="KAA1426095.1"/>
    <property type="molecule type" value="Genomic_DNA"/>
</dbReference>
<keyword evidence="2" id="KW-0479">Metal-binding</keyword>
<evidence type="ECO:0000256" key="3">
    <source>
        <dbReference type="ARBA" id="ARBA00023004"/>
    </source>
</evidence>
<feature type="domain" description="Iron-binding zinc finger CDGSH type" evidence="5">
    <location>
        <begin position="12"/>
        <end position="56"/>
    </location>
</feature>
<evidence type="ECO:0000256" key="1">
    <source>
        <dbReference type="ARBA" id="ARBA00022714"/>
    </source>
</evidence>
<gene>
    <name evidence="6" type="ORF">F0U47_15765</name>
</gene>
<evidence type="ECO:0000259" key="5">
    <source>
        <dbReference type="SMART" id="SM00704"/>
    </source>
</evidence>
<dbReference type="InterPro" id="IPR042216">
    <property type="entry name" value="MitoNEET_CISD"/>
</dbReference>
<comment type="caution">
    <text evidence="6">The sequence shown here is derived from an EMBL/GenBank/DDBJ whole genome shotgun (WGS) entry which is preliminary data.</text>
</comment>
<dbReference type="GO" id="GO:0046872">
    <property type="term" value="F:metal ion binding"/>
    <property type="evidence" value="ECO:0007669"/>
    <property type="project" value="UniProtKB-KW"/>
</dbReference>
<keyword evidence="4" id="KW-0411">Iron-sulfur</keyword>
<keyword evidence="7" id="KW-1185">Reference proteome</keyword>
<dbReference type="GO" id="GO:0051537">
    <property type="term" value="F:2 iron, 2 sulfur cluster binding"/>
    <property type="evidence" value="ECO:0007669"/>
    <property type="project" value="UniProtKB-KW"/>
</dbReference>
<accession>A0A5B1LYT1</accession>
<evidence type="ECO:0000256" key="4">
    <source>
        <dbReference type="ARBA" id="ARBA00023014"/>
    </source>
</evidence>
<sequence>MTLCPGGPMLLRGATEVRDEDGNLHPVERPVVALCRCHRSDRLPWCDSSHKAPRPAPDP</sequence>
<evidence type="ECO:0000313" key="7">
    <source>
        <dbReference type="Proteomes" id="UP000324351"/>
    </source>
</evidence>
<evidence type="ECO:0000313" key="6">
    <source>
        <dbReference type="EMBL" id="KAA1426095.1"/>
    </source>
</evidence>
<dbReference type="Proteomes" id="UP000324351">
    <property type="component" value="Unassembled WGS sequence"/>
</dbReference>
<dbReference type="Gene3D" id="3.40.5.90">
    <property type="entry name" value="CDGSH iron-sulfur domain, mitoNEET-type"/>
    <property type="match status" value="1"/>
</dbReference>